<proteinExistence type="predicted"/>
<evidence type="ECO:0000313" key="3">
    <source>
        <dbReference type="Proteomes" id="UP001501676"/>
    </source>
</evidence>
<accession>A0ABP6T8H2</accession>
<keyword evidence="1" id="KW-0472">Membrane</keyword>
<dbReference type="Proteomes" id="UP001501676">
    <property type="component" value="Unassembled WGS sequence"/>
</dbReference>
<dbReference type="EMBL" id="BAAAYN010000044">
    <property type="protein sequence ID" value="GAA3394324.1"/>
    <property type="molecule type" value="Genomic_DNA"/>
</dbReference>
<keyword evidence="3" id="KW-1185">Reference proteome</keyword>
<evidence type="ECO:0000256" key="1">
    <source>
        <dbReference type="SAM" id="Phobius"/>
    </source>
</evidence>
<feature type="transmembrane region" description="Helical" evidence="1">
    <location>
        <begin position="77"/>
        <end position="96"/>
    </location>
</feature>
<keyword evidence="1" id="KW-0812">Transmembrane</keyword>
<name>A0ABP6T8H2_9ACTN</name>
<keyword evidence="1" id="KW-1133">Transmembrane helix</keyword>
<protein>
    <submittedName>
        <fullName evidence="2">Uncharacterized protein</fullName>
    </submittedName>
</protein>
<dbReference type="RefSeq" id="WP_345731905.1">
    <property type="nucleotide sequence ID" value="NZ_BAAAYN010000044.1"/>
</dbReference>
<evidence type="ECO:0000313" key="2">
    <source>
        <dbReference type="EMBL" id="GAA3394324.1"/>
    </source>
</evidence>
<organism evidence="2 3">
    <name type="scientific">Cryptosporangium minutisporangium</name>
    <dbReference type="NCBI Taxonomy" id="113569"/>
    <lineage>
        <taxon>Bacteria</taxon>
        <taxon>Bacillati</taxon>
        <taxon>Actinomycetota</taxon>
        <taxon>Actinomycetes</taxon>
        <taxon>Cryptosporangiales</taxon>
        <taxon>Cryptosporangiaceae</taxon>
        <taxon>Cryptosporangium</taxon>
    </lineage>
</organism>
<feature type="transmembrane region" description="Helical" evidence="1">
    <location>
        <begin position="45"/>
        <end position="65"/>
    </location>
</feature>
<comment type="caution">
    <text evidence="2">The sequence shown here is derived from an EMBL/GenBank/DDBJ whole genome shotgun (WGS) entry which is preliminary data.</text>
</comment>
<gene>
    <name evidence="2" type="ORF">GCM10020369_63300</name>
</gene>
<sequence length="105" mass="11217">MSSRRTTMLLVPLLVAAGVWGGFQLYRGLWILLTGSAPYERVQPLFLAASIVVGVAIGWGVLLTGPQRSPWRSTVRATALGVSTVLLPGCQLVFVLPPTAYFFGG</sequence>
<reference evidence="3" key="1">
    <citation type="journal article" date="2019" name="Int. J. Syst. Evol. Microbiol.">
        <title>The Global Catalogue of Microorganisms (GCM) 10K type strain sequencing project: providing services to taxonomists for standard genome sequencing and annotation.</title>
        <authorList>
            <consortium name="The Broad Institute Genomics Platform"/>
            <consortium name="The Broad Institute Genome Sequencing Center for Infectious Disease"/>
            <person name="Wu L."/>
            <person name="Ma J."/>
        </authorList>
    </citation>
    <scope>NUCLEOTIDE SEQUENCE [LARGE SCALE GENOMIC DNA]</scope>
    <source>
        <strain evidence="3">JCM 9458</strain>
    </source>
</reference>